<evidence type="ECO:0000313" key="2">
    <source>
        <dbReference type="Proteomes" id="UP000322244"/>
    </source>
</evidence>
<proteinExistence type="predicted"/>
<keyword evidence="2" id="KW-1185">Reference proteome</keyword>
<organism evidence="1 2">
    <name type="scientific">Antrihabitans cavernicola</name>
    <dbReference type="NCBI Taxonomy" id="2495913"/>
    <lineage>
        <taxon>Bacteria</taxon>
        <taxon>Bacillati</taxon>
        <taxon>Actinomycetota</taxon>
        <taxon>Actinomycetes</taxon>
        <taxon>Mycobacteriales</taxon>
        <taxon>Nocardiaceae</taxon>
        <taxon>Antrihabitans</taxon>
    </lineage>
</organism>
<dbReference type="Proteomes" id="UP000322244">
    <property type="component" value="Unassembled WGS sequence"/>
</dbReference>
<dbReference type="OrthoDB" id="4641925at2"/>
<gene>
    <name evidence="1" type="ORF">FOY51_24820</name>
</gene>
<dbReference type="EMBL" id="VLNY01000021">
    <property type="protein sequence ID" value="KAA0017664.1"/>
    <property type="molecule type" value="Genomic_DNA"/>
</dbReference>
<dbReference type="AlphaFoldDB" id="A0A5A7S5D8"/>
<dbReference type="RefSeq" id="WP_149432961.1">
    <property type="nucleotide sequence ID" value="NZ_VLNY01000021.1"/>
</dbReference>
<protein>
    <submittedName>
        <fullName evidence="1">Uncharacterized protein</fullName>
    </submittedName>
</protein>
<comment type="caution">
    <text evidence="1">The sequence shown here is derived from an EMBL/GenBank/DDBJ whole genome shotgun (WGS) entry which is preliminary data.</text>
</comment>
<reference evidence="1 2" key="1">
    <citation type="submission" date="2019-07" db="EMBL/GenBank/DDBJ databases">
        <title>Rhodococcus cavernicolus sp. nov., isolated from a cave.</title>
        <authorList>
            <person name="Lee S.D."/>
        </authorList>
    </citation>
    <scope>NUCLEOTIDE SEQUENCE [LARGE SCALE GENOMIC DNA]</scope>
    <source>
        <strain evidence="1 2">C1-24</strain>
    </source>
</reference>
<evidence type="ECO:0000313" key="1">
    <source>
        <dbReference type="EMBL" id="KAA0017664.1"/>
    </source>
</evidence>
<name>A0A5A7S5D8_9NOCA</name>
<accession>A0A5A7S5D8</accession>
<sequence length="135" mass="15034">MASRVGWPGPMLRFVYGLARTPLTMIEDGLESTMGDSSAEVLAWRRVLGAADRIAGDLLDDATAIQRGEALRVAVFAAAHTNARARADRHAWQRAVARRRAIDGAERMRRYRIHREAALEQRLQEKARRESTPGG</sequence>